<dbReference type="GO" id="GO:0016998">
    <property type="term" value="P:cell wall macromolecule catabolic process"/>
    <property type="evidence" value="ECO:0007669"/>
    <property type="project" value="InterPro"/>
</dbReference>
<dbReference type="InterPro" id="IPR013783">
    <property type="entry name" value="Ig-like_fold"/>
</dbReference>
<reference evidence="4 5" key="1">
    <citation type="submission" date="2021-11" db="EMBL/GenBank/DDBJ databases">
        <title>Lacrimispora sp. nov. NSJ-141 isolated from human feces.</title>
        <authorList>
            <person name="Abdugheni R."/>
        </authorList>
    </citation>
    <scope>NUCLEOTIDE SEQUENCE [LARGE SCALE GENOMIC DNA]</scope>
    <source>
        <strain evidence="4 5">NSJ-141</strain>
    </source>
</reference>
<name>A0AAP2RIR3_9FIRM</name>
<dbReference type="PANTHER" id="PTHR34135:SF2">
    <property type="entry name" value="LYSOZYME"/>
    <property type="match status" value="1"/>
</dbReference>
<gene>
    <name evidence="4" type="ORF">LQE92_05790</name>
</gene>
<dbReference type="SUPFAM" id="SSF49265">
    <property type="entry name" value="Fibronectin type III"/>
    <property type="match status" value="4"/>
</dbReference>
<dbReference type="GO" id="GO:0009253">
    <property type="term" value="P:peptidoglycan catabolic process"/>
    <property type="evidence" value="ECO:0007669"/>
    <property type="project" value="InterPro"/>
</dbReference>
<proteinExistence type="inferred from homology"/>
<dbReference type="InterPro" id="IPR036116">
    <property type="entry name" value="FN3_sf"/>
</dbReference>
<dbReference type="SUPFAM" id="SSF51445">
    <property type="entry name" value="(Trans)glycosidases"/>
    <property type="match status" value="1"/>
</dbReference>
<organism evidence="4 5">
    <name type="scientific">Lientehia hominis</name>
    <dbReference type="NCBI Taxonomy" id="2897778"/>
    <lineage>
        <taxon>Bacteria</taxon>
        <taxon>Bacillati</taxon>
        <taxon>Bacillota</taxon>
        <taxon>Clostridia</taxon>
        <taxon>Lachnospirales</taxon>
        <taxon>Lachnospiraceae</taxon>
        <taxon>Lientehia</taxon>
    </lineage>
</organism>
<evidence type="ECO:0000256" key="2">
    <source>
        <dbReference type="SAM" id="SignalP"/>
    </source>
</evidence>
<dbReference type="Gene3D" id="2.60.40.10">
    <property type="entry name" value="Immunoglobulins"/>
    <property type="match status" value="7"/>
</dbReference>
<dbReference type="InterPro" id="IPR003961">
    <property type="entry name" value="FN3_dom"/>
</dbReference>
<evidence type="ECO:0000313" key="5">
    <source>
        <dbReference type="Proteomes" id="UP001299265"/>
    </source>
</evidence>
<dbReference type="PANTHER" id="PTHR34135">
    <property type="entry name" value="LYSOZYME"/>
    <property type="match status" value="1"/>
</dbReference>
<dbReference type="RefSeq" id="WP_231062049.1">
    <property type="nucleotide sequence ID" value="NZ_JAJNOR010000002.1"/>
</dbReference>
<feature type="domain" description="Fibronectin type-III" evidence="3">
    <location>
        <begin position="1056"/>
        <end position="1148"/>
    </location>
</feature>
<dbReference type="InterPro" id="IPR002053">
    <property type="entry name" value="Glyco_hydro_25"/>
</dbReference>
<evidence type="ECO:0000259" key="3">
    <source>
        <dbReference type="PROSITE" id="PS50853"/>
    </source>
</evidence>
<dbReference type="GO" id="GO:0016052">
    <property type="term" value="P:carbohydrate catabolic process"/>
    <property type="evidence" value="ECO:0007669"/>
    <property type="project" value="TreeGrafter"/>
</dbReference>
<dbReference type="SUPFAM" id="SSF69322">
    <property type="entry name" value="Tricorn protease domain 2"/>
    <property type="match status" value="1"/>
</dbReference>
<dbReference type="SMART" id="SM00060">
    <property type="entry name" value="FN3"/>
    <property type="match status" value="7"/>
</dbReference>
<dbReference type="Pfam" id="PF01183">
    <property type="entry name" value="Glyco_hydro_25"/>
    <property type="match status" value="1"/>
</dbReference>
<feature type="signal peptide" evidence="2">
    <location>
        <begin position="1"/>
        <end position="27"/>
    </location>
</feature>
<dbReference type="PROSITE" id="PS51904">
    <property type="entry name" value="GLYCOSYL_HYDROL_F25_2"/>
    <property type="match status" value="1"/>
</dbReference>
<evidence type="ECO:0000313" key="4">
    <source>
        <dbReference type="EMBL" id="MCD2492138.1"/>
    </source>
</evidence>
<feature type="chain" id="PRO_5042919849" description="Fibronectin type-III domain-containing protein" evidence="2">
    <location>
        <begin position="28"/>
        <end position="1357"/>
    </location>
</feature>
<comment type="similarity">
    <text evidence="1">Belongs to the glycosyl hydrolase 25 family.</text>
</comment>
<keyword evidence="2" id="KW-0732">Signal</keyword>
<comment type="caution">
    <text evidence="4">The sequence shown here is derived from an EMBL/GenBank/DDBJ whole genome shotgun (WGS) entry which is preliminary data.</text>
</comment>
<dbReference type="GO" id="GO:0003796">
    <property type="term" value="F:lysozyme activity"/>
    <property type="evidence" value="ECO:0007669"/>
    <property type="project" value="InterPro"/>
</dbReference>
<dbReference type="InterPro" id="IPR017853">
    <property type="entry name" value="GH"/>
</dbReference>
<dbReference type="Gene3D" id="3.20.20.80">
    <property type="entry name" value="Glycosidases"/>
    <property type="match status" value="1"/>
</dbReference>
<dbReference type="PROSITE" id="PS50853">
    <property type="entry name" value="FN3"/>
    <property type="match status" value="1"/>
</dbReference>
<protein>
    <recommendedName>
        <fullName evidence="3">Fibronectin type-III domain-containing protein</fullName>
    </recommendedName>
</protein>
<evidence type="ECO:0000256" key="1">
    <source>
        <dbReference type="ARBA" id="ARBA00010646"/>
    </source>
</evidence>
<dbReference type="Proteomes" id="UP001299265">
    <property type="component" value="Unassembled WGS sequence"/>
</dbReference>
<sequence>MKKYFGFALVFFIMMVCGFGAVVTAEAEEVGDLNLGNSPEIIMNGGNIVSDETGDTYIIDTTDGMLYHYENGSPALFSEDKASYLNLIDDELFYVILQDQTYVVKRRNLNTGDCDDVYQTSDKIEHMLVSGQGQIFYLSDGEIYCYDLTEQELELGYPDTGISSFIPVNAGYIYNKGRVPDSDLYYNGSLVMEEVSSYYLSGEYLILVSNGKTYQADLDDLQHEEKPVNAVVAYNEKTFSGPSVLHMDNDEGCSYCEEHLDEVTFSLNTVASLSSGATSGIEQATERQKNIVKRARQMTEVYWTPLKDIVGWDSSYIFKKDVTYMGLPYGQPVDGVFVPWGTTLSGFVAAVNNVQSKMYTDYAEYSARAPYYSCDCSSFVSWAWNLSGRRTTQGLPTYGDKIASQSIYNAQIGDSFVYPGNHAVLVSDIGYDAGGNIVYIDIAESTPPKTKVTRYGAGGSSSLTDLQYRYLQNGYTMYRLKSQYTVSYTHDCAVPIDDWCDKCGMPETPVITGIEQTGSGSMMLSWNRVEGADAYGILRSETQNGTYDYIAAAWEDSYTDYGLDSRKTYYYKVFAMRYTGSEWISGLPSGIVKSDFLKAPDKLQVAPAGDQNLKLSWSAVDGADVYGIARSETSNGPFEWLEAVGVTEFVDSGREPGKVYYYRVYASRYTDRGWMNGPDSDVKAGIAELPAVQNVRTGPGSGVHSVKISWDSVKNASIYGIMRSERIDGSYQWINAVDGTSYTDENLQPGKTYYYKIYSSIYFENEWHNGGISEGVAGSMIAAPENVQVVSSQGEALKLTWDAVSGASQYVIYCSDTWNGALERIAVVDKNEYVHNGLNVNDKKYYVIQTMCIVDGAGGIGDHTGYVEGKVTAPAPTILSAGPGAGPHAVKIAWSAVNGADVYGIMRSDSENGPYEWINAVNALSYTDMNLSVNKEYYYKVYAAKLSGGVWMNGESSQPAKVMVCPAPDEVSVQSSGDSLKVKWSKVQGAWGYSIYRDDGAGLVLIASTQQLEYNDTGLEFGRTYSYVIQSMVLVDGQYGLGDNTIPVAGELKVGVPSNISATANADSQTVDLAWSAVPGVQLYGIMRAESPEGPYTWLSATSDTNYRDTDCRPEEEYYYQIYGAIMLSNGWLNGEISEVISVSVPKASRALGVDVSRYNGDVDWYKVSETQVEFAMVRIGYRRNADGVIIEDPYAAQNIQGALNAGLDVGVYFFSTAVNEAEAQEEAEWVINYIKSYNITYPVAFDCEGYDEKTSRMYGLTAGQRTNHAVVFLDAVAGQGYTPLMYGSKYHLVNSWDIAQLEQRCQVWVAQWPSTVPVYPAIGETTYSRPYAMWQYTDRGSVDGITGNVDMDVYYY</sequence>
<dbReference type="EMBL" id="JAJNOR010000002">
    <property type="protein sequence ID" value="MCD2492138.1"/>
    <property type="molecule type" value="Genomic_DNA"/>
</dbReference>
<accession>A0AAP2RIR3</accession>
<keyword evidence="5" id="KW-1185">Reference proteome</keyword>